<dbReference type="InterPro" id="IPR036869">
    <property type="entry name" value="J_dom_sf"/>
</dbReference>
<evidence type="ECO:0000313" key="3">
    <source>
        <dbReference type="EMBL" id="KAL1225045.1"/>
    </source>
</evidence>
<dbReference type="Proteomes" id="UP001558713">
    <property type="component" value="Unassembled WGS sequence"/>
</dbReference>
<gene>
    <name evidence="3" type="ORF">V5N11_002824</name>
</gene>
<organism evidence="3 4">
    <name type="scientific">Cardamine amara subsp. amara</name>
    <dbReference type="NCBI Taxonomy" id="228776"/>
    <lineage>
        <taxon>Eukaryota</taxon>
        <taxon>Viridiplantae</taxon>
        <taxon>Streptophyta</taxon>
        <taxon>Embryophyta</taxon>
        <taxon>Tracheophyta</taxon>
        <taxon>Spermatophyta</taxon>
        <taxon>Magnoliopsida</taxon>
        <taxon>eudicotyledons</taxon>
        <taxon>Gunneridae</taxon>
        <taxon>Pentapetalae</taxon>
        <taxon>rosids</taxon>
        <taxon>malvids</taxon>
        <taxon>Brassicales</taxon>
        <taxon>Brassicaceae</taxon>
        <taxon>Cardamineae</taxon>
        <taxon>Cardamine</taxon>
    </lineage>
</organism>
<sequence length="317" mass="36085">MEEARRAVKMAEKKLWQNDYNEAKKFINKAKKFYPKLDGLEQVLMMVNVYISASNKINGEADWYGVLGVDLLADDETVKKQYKRLALLLHPDKNKFIGSEGAFKLVLEAWCVLSDKVKRSCYDQIRRKSKEAKKEMQKPHKPGSSNPSAMDSSKQRKDSSWFWKKCNNCSTEEYLSDYYLNKSKFCRNCHQNFIVTEKNPVKGSSSTPQPQGSKENKEPNRSNNGASSSVRSTPQATNKKISGASSQQEQSQWISQNKSGGTYSKKIFASSVSFTFNRSVKSTTQGQGISKREHEKSQDKVDDDAERSLKKPRTDVR</sequence>
<dbReference type="InterPro" id="IPR001623">
    <property type="entry name" value="DnaJ_domain"/>
</dbReference>
<dbReference type="Pfam" id="PF00226">
    <property type="entry name" value="DnaJ"/>
    <property type="match status" value="1"/>
</dbReference>
<dbReference type="PROSITE" id="PS50076">
    <property type="entry name" value="DNAJ_2"/>
    <property type="match status" value="1"/>
</dbReference>
<feature type="compositionally biased region" description="Basic and acidic residues" evidence="1">
    <location>
        <begin position="290"/>
        <end position="317"/>
    </location>
</feature>
<feature type="region of interest" description="Disordered" evidence="1">
    <location>
        <begin position="199"/>
        <end position="260"/>
    </location>
</feature>
<dbReference type="AlphaFoldDB" id="A0ABD1C6G0"/>
<dbReference type="SMART" id="SM00271">
    <property type="entry name" value="DnaJ"/>
    <property type="match status" value="1"/>
</dbReference>
<feature type="compositionally biased region" description="Polar residues" evidence="1">
    <location>
        <begin position="202"/>
        <end position="213"/>
    </location>
</feature>
<feature type="compositionally biased region" description="Polar residues" evidence="1">
    <location>
        <begin position="277"/>
        <end position="288"/>
    </location>
</feature>
<feature type="region of interest" description="Disordered" evidence="1">
    <location>
        <begin position="277"/>
        <end position="317"/>
    </location>
</feature>
<feature type="compositionally biased region" description="Polar residues" evidence="1">
    <location>
        <begin position="221"/>
        <end position="244"/>
    </location>
</feature>
<reference evidence="3 4" key="1">
    <citation type="submission" date="2024-04" db="EMBL/GenBank/DDBJ databases">
        <title>Genome assembly C_amara_ONT_v2.</title>
        <authorList>
            <person name="Yant L."/>
            <person name="Moore C."/>
            <person name="Slenker M."/>
        </authorList>
    </citation>
    <scope>NUCLEOTIDE SEQUENCE [LARGE SCALE GENOMIC DNA]</scope>
    <source>
        <tissue evidence="3">Leaf</tissue>
    </source>
</reference>
<name>A0ABD1C6G0_CARAN</name>
<feature type="compositionally biased region" description="Polar residues" evidence="1">
    <location>
        <begin position="143"/>
        <end position="152"/>
    </location>
</feature>
<evidence type="ECO:0000313" key="4">
    <source>
        <dbReference type="Proteomes" id="UP001558713"/>
    </source>
</evidence>
<dbReference type="PANTHER" id="PTHR44137:SF23">
    <property type="entry name" value="CHAPERONE DNAJ-DOMAIN SUPERFAMILY PROTEIN"/>
    <property type="match status" value="1"/>
</dbReference>
<keyword evidence="4" id="KW-1185">Reference proteome</keyword>
<dbReference type="Gene3D" id="1.10.287.110">
    <property type="entry name" value="DnaJ domain"/>
    <property type="match status" value="1"/>
</dbReference>
<feature type="domain" description="J" evidence="2">
    <location>
        <begin position="62"/>
        <end position="126"/>
    </location>
</feature>
<comment type="caution">
    <text evidence="3">The sequence shown here is derived from an EMBL/GenBank/DDBJ whole genome shotgun (WGS) entry which is preliminary data.</text>
</comment>
<feature type="compositionally biased region" description="Low complexity" evidence="1">
    <location>
        <begin position="245"/>
        <end position="256"/>
    </location>
</feature>
<proteinExistence type="predicted"/>
<feature type="compositionally biased region" description="Basic and acidic residues" evidence="1">
    <location>
        <begin position="128"/>
        <end position="138"/>
    </location>
</feature>
<dbReference type="CDD" id="cd06257">
    <property type="entry name" value="DnaJ"/>
    <property type="match status" value="1"/>
</dbReference>
<dbReference type="PANTHER" id="PTHR44137">
    <property type="entry name" value="BNAC03G44070D PROTEIN"/>
    <property type="match status" value="1"/>
</dbReference>
<dbReference type="SUPFAM" id="SSF46565">
    <property type="entry name" value="Chaperone J-domain"/>
    <property type="match status" value="1"/>
</dbReference>
<evidence type="ECO:0000256" key="1">
    <source>
        <dbReference type="SAM" id="MobiDB-lite"/>
    </source>
</evidence>
<evidence type="ECO:0000259" key="2">
    <source>
        <dbReference type="PROSITE" id="PS50076"/>
    </source>
</evidence>
<feature type="region of interest" description="Disordered" evidence="1">
    <location>
        <begin position="128"/>
        <end position="156"/>
    </location>
</feature>
<protein>
    <submittedName>
        <fullName evidence="3">Chaperone protein dnaJ 49</fullName>
    </submittedName>
</protein>
<dbReference type="EMBL" id="JBANAX010000042">
    <property type="protein sequence ID" value="KAL1225045.1"/>
    <property type="molecule type" value="Genomic_DNA"/>
</dbReference>
<accession>A0ABD1C6G0</accession>
<dbReference type="PRINTS" id="PR00625">
    <property type="entry name" value="JDOMAIN"/>
</dbReference>